<accession>A0ABV1J8Q8</accession>
<comment type="caution">
    <text evidence="4">The sequence shown here is derived from an EMBL/GenBank/DDBJ whole genome shotgun (WGS) entry which is preliminary data.</text>
</comment>
<dbReference type="PROSITE" id="PS51257">
    <property type="entry name" value="PROKAR_LIPOPROTEIN"/>
    <property type="match status" value="1"/>
</dbReference>
<dbReference type="EMBL" id="JBBNPS010000009">
    <property type="protein sequence ID" value="MEQ3353587.1"/>
    <property type="molecule type" value="Genomic_DNA"/>
</dbReference>
<keyword evidence="1" id="KW-0472">Membrane</keyword>
<name>A0ABV1J8Q8_9FIRM</name>
<keyword evidence="1" id="KW-1133">Transmembrane helix</keyword>
<evidence type="ECO:0000313" key="4">
    <source>
        <dbReference type="EMBL" id="MEQ3353587.1"/>
    </source>
</evidence>
<evidence type="ECO:0000313" key="5">
    <source>
        <dbReference type="Proteomes" id="UP001481872"/>
    </source>
</evidence>
<dbReference type="Gene3D" id="3.90.1310.10">
    <property type="entry name" value="Penicillin-binding protein 2a (Domain 2)"/>
    <property type="match status" value="1"/>
</dbReference>
<dbReference type="RefSeq" id="WP_349053874.1">
    <property type="nucleotide sequence ID" value="NZ_JBBNPS010000009.1"/>
</dbReference>
<feature type="domain" description="Penicillin binding protein A dimerisation" evidence="3">
    <location>
        <begin position="57"/>
        <end position="137"/>
    </location>
</feature>
<protein>
    <submittedName>
        <fullName evidence="4">Penicillin-binding transpeptidase domain-containing protein</fullName>
    </submittedName>
</protein>
<evidence type="ECO:0000259" key="3">
    <source>
        <dbReference type="Pfam" id="PF21922"/>
    </source>
</evidence>
<dbReference type="InterPro" id="IPR054120">
    <property type="entry name" value="PBPA_dimer"/>
</dbReference>
<sequence length="485" mass="52838">MMKHSENKRIIILLAGLVLLFLSCIIYLTYFYFFQAEEVKRNPANRRGYIEEAQIKRGDIYDRNGEVLATSKGEPGNYHREYAYPILYSHIIGYCHPSLGKSGLESSYNDYLLNRNGNRTLKAISDMIRSKKQDGNSLILTIDTQVQSKARELLEENTEKGSIVVMNPKTGEVYAMVSLPDFSSSTIAQDWNALQKNESGALLNRSINGRYPPGSTFKVITAASLLGQDRIGLNYEDTGSQVVDGREFKNAEGAQYGNVDLREALAKSINTYFVDKGSKLGKDTLGGTADKFYFNSKVPFDLPVSVSVFDYKKNLPKTTLAASAIGQGDVLATPLHMAMVASAVANDGKMMAPILVKEVEDSKGSAIEEKEPKVLSEATTPDIANTLTKYMISVVEDGTGRRAALNSTQVAGKTGSAENASGENHAWFIGFAPAKDPQIAVAVILEQAGKSGGSVAAPIARDIIVYALNNIDFNQAHDLPESDDD</sequence>
<dbReference type="InterPro" id="IPR050515">
    <property type="entry name" value="Beta-lactam/transpept"/>
</dbReference>
<dbReference type="Proteomes" id="UP001481872">
    <property type="component" value="Unassembled WGS sequence"/>
</dbReference>
<dbReference type="Gene3D" id="3.40.710.10">
    <property type="entry name" value="DD-peptidase/beta-lactamase superfamily"/>
    <property type="match status" value="1"/>
</dbReference>
<feature type="domain" description="Penicillin-binding protein transpeptidase" evidence="2">
    <location>
        <begin position="161"/>
        <end position="464"/>
    </location>
</feature>
<dbReference type="Pfam" id="PF21922">
    <property type="entry name" value="PBP_dimer_2"/>
    <property type="match status" value="1"/>
</dbReference>
<gene>
    <name evidence="4" type="ORF">AAA081_04630</name>
</gene>
<evidence type="ECO:0000256" key="1">
    <source>
        <dbReference type="SAM" id="Phobius"/>
    </source>
</evidence>
<dbReference type="Pfam" id="PF00905">
    <property type="entry name" value="Transpeptidase"/>
    <property type="match status" value="1"/>
</dbReference>
<dbReference type="SUPFAM" id="SSF56601">
    <property type="entry name" value="beta-lactamase/transpeptidase-like"/>
    <property type="match status" value="1"/>
</dbReference>
<organism evidence="4 5">
    <name type="scientific">Aedoeadaptatus acetigenes</name>
    <dbReference type="NCBI Taxonomy" id="2981723"/>
    <lineage>
        <taxon>Bacteria</taxon>
        <taxon>Bacillati</taxon>
        <taxon>Bacillota</taxon>
        <taxon>Tissierellia</taxon>
        <taxon>Tissierellales</taxon>
        <taxon>Peptoniphilaceae</taxon>
        <taxon>Aedoeadaptatus</taxon>
    </lineage>
</organism>
<dbReference type="InterPro" id="IPR001460">
    <property type="entry name" value="PCN-bd_Tpept"/>
</dbReference>
<keyword evidence="5" id="KW-1185">Reference proteome</keyword>
<dbReference type="InterPro" id="IPR012338">
    <property type="entry name" value="Beta-lactam/transpept-like"/>
</dbReference>
<reference evidence="4 5" key="1">
    <citation type="submission" date="2024-04" db="EMBL/GenBank/DDBJ databases">
        <title>Human intestinal bacterial collection.</title>
        <authorList>
            <person name="Pauvert C."/>
            <person name="Hitch T.C.A."/>
            <person name="Clavel T."/>
        </authorList>
    </citation>
    <scope>NUCLEOTIDE SEQUENCE [LARGE SCALE GENOMIC DNA]</scope>
    <source>
        <strain evidence="4 5">CLA-SR-H026</strain>
    </source>
</reference>
<dbReference type="PANTHER" id="PTHR30627:SF24">
    <property type="entry name" value="PENICILLIN-BINDING PROTEIN 4B"/>
    <property type="match status" value="1"/>
</dbReference>
<keyword evidence="1" id="KW-0812">Transmembrane</keyword>
<proteinExistence type="predicted"/>
<dbReference type="PANTHER" id="PTHR30627">
    <property type="entry name" value="PEPTIDOGLYCAN D,D-TRANSPEPTIDASE"/>
    <property type="match status" value="1"/>
</dbReference>
<feature type="transmembrane region" description="Helical" evidence="1">
    <location>
        <begin position="12"/>
        <end position="33"/>
    </location>
</feature>
<evidence type="ECO:0000259" key="2">
    <source>
        <dbReference type="Pfam" id="PF00905"/>
    </source>
</evidence>